<evidence type="ECO:0000256" key="1">
    <source>
        <dbReference type="SAM" id="MobiDB-lite"/>
    </source>
</evidence>
<gene>
    <name evidence="3" type="ORF">RIMI_LOCUS19586968</name>
</gene>
<keyword evidence="4" id="KW-1185">Reference proteome</keyword>
<feature type="domain" description="Reverse transcriptase" evidence="2">
    <location>
        <begin position="1"/>
        <end position="152"/>
    </location>
</feature>
<proteinExistence type="predicted"/>
<dbReference type="EMBL" id="CAUEEQ010063009">
    <property type="protein sequence ID" value="CAJ0964769.1"/>
    <property type="molecule type" value="Genomic_DNA"/>
</dbReference>
<feature type="compositionally biased region" description="Low complexity" evidence="1">
    <location>
        <begin position="375"/>
        <end position="389"/>
    </location>
</feature>
<dbReference type="PANTHER" id="PTHR21301">
    <property type="entry name" value="REVERSE TRANSCRIPTASE"/>
    <property type="match status" value="1"/>
</dbReference>
<reference evidence="3" key="1">
    <citation type="submission" date="2023-07" db="EMBL/GenBank/DDBJ databases">
        <authorList>
            <person name="Stuckert A."/>
        </authorList>
    </citation>
    <scope>NUCLEOTIDE SEQUENCE</scope>
</reference>
<organism evidence="3 4">
    <name type="scientific">Ranitomeya imitator</name>
    <name type="common">mimic poison frog</name>
    <dbReference type="NCBI Taxonomy" id="111125"/>
    <lineage>
        <taxon>Eukaryota</taxon>
        <taxon>Metazoa</taxon>
        <taxon>Chordata</taxon>
        <taxon>Craniata</taxon>
        <taxon>Vertebrata</taxon>
        <taxon>Euteleostomi</taxon>
        <taxon>Amphibia</taxon>
        <taxon>Batrachia</taxon>
        <taxon>Anura</taxon>
        <taxon>Neobatrachia</taxon>
        <taxon>Hyloidea</taxon>
        <taxon>Dendrobatidae</taxon>
        <taxon>Dendrobatinae</taxon>
        <taxon>Ranitomeya</taxon>
    </lineage>
</organism>
<evidence type="ECO:0000259" key="2">
    <source>
        <dbReference type="PROSITE" id="PS50878"/>
    </source>
</evidence>
<evidence type="ECO:0000313" key="4">
    <source>
        <dbReference type="Proteomes" id="UP001176940"/>
    </source>
</evidence>
<sequence length="694" mass="79710">MDVNSLYTNIRQQDSVESVISFLSHHTNFSCHQRDFCRDLLTLILNRNFFIFEDQFYIQKKGTAMGSNMAPPYVNIFMDQFEISFVYSHPSDVETLLSFHSDLNSCLPGLTFSISYDSVSMNFLDTMVIIKNDRSIETDLYVKPTDRNSLLMYDSCHPKHVKRALLKSQHDRIDRILSSSDTCLIKHHEMNTKFRNRGYPNCALMKKNDTHVNWSTQVEFLDRIYDSNQLRMCTHTLHTSALELNMTDKPQATEVTCEGEAPINWKLCMLCQSSNGNEKLVQNPRIQSYQRVLDIVAERASLQDGNYVDIHRRISNRKDTIATHQAVYHRSCYTNAINNDQIQRARDRYAHALATGSHITKKRGLKRGRAEMDESGSLTSDSSSPFTRSHTWPLDKEKCFFCQNDENEKLYNVRTVNAGKSLKQAIETSDNLTLKTRLNTCIAPGDAHSIDVLYHKSCWTKHVFHGQRERSTNRTDHKEPLLQRASLLELINLVDIQTQNQSYLSIQDIETTYLNMLGIEGVENHKPTFTRKWLKEIIMNALPHLKSCLSKNRRESAVLYSPEACEEIMVNSAMECRSDDADNMQTIYKAAQLIRKSIANFTTEVNDKNTITVTSDINDVPAELYSAIRWIITGPIDSLETQRRTKIVDRAALTMSQNIMYEFKSRRSRHTVDLPSCLGNTTKPTGCKDGFLLP</sequence>
<dbReference type="InterPro" id="IPR000477">
    <property type="entry name" value="RT_dom"/>
</dbReference>
<dbReference type="InterPro" id="IPR058912">
    <property type="entry name" value="HTH_animal"/>
</dbReference>
<dbReference type="PANTHER" id="PTHR21301:SF12">
    <property type="match status" value="1"/>
</dbReference>
<dbReference type="PROSITE" id="PS50878">
    <property type="entry name" value="RT_POL"/>
    <property type="match status" value="1"/>
</dbReference>
<dbReference type="Proteomes" id="UP001176940">
    <property type="component" value="Unassembled WGS sequence"/>
</dbReference>
<feature type="region of interest" description="Disordered" evidence="1">
    <location>
        <begin position="360"/>
        <end position="389"/>
    </location>
</feature>
<name>A0ABN9MHD0_9NEOB</name>
<comment type="caution">
    <text evidence="3">The sequence shown here is derived from an EMBL/GenBank/DDBJ whole genome shotgun (WGS) entry which is preliminary data.</text>
</comment>
<evidence type="ECO:0000313" key="3">
    <source>
        <dbReference type="EMBL" id="CAJ0964769.1"/>
    </source>
</evidence>
<dbReference type="Pfam" id="PF26215">
    <property type="entry name" value="HTH_animal"/>
    <property type="match status" value="1"/>
</dbReference>
<protein>
    <recommendedName>
        <fullName evidence="2">Reverse transcriptase domain-containing protein</fullName>
    </recommendedName>
</protein>
<accession>A0ABN9MHD0</accession>